<dbReference type="REBASE" id="185690">
    <property type="entry name" value="PbaD1ORF2279P"/>
</dbReference>
<evidence type="ECO:0000256" key="3">
    <source>
        <dbReference type="ARBA" id="ARBA00022679"/>
    </source>
</evidence>
<dbReference type="InterPro" id="IPR029063">
    <property type="entry name" value="SAM-dependent_MTases_sf"/>
</dbReference>
<dbReference type="Gene3D" id="3.40.50.150">
    <property type="entry name" value="Vaccinia Virus protein VP39"/>
    <property type="match status" value="1"/>
</dbReference>
<keyword evidence="2 6" id="KW-0489">Methyltransferase</keyword>
<dbReference type="SUPFAM" id="SSF53335">
    <property type="entry name" value="S-adenosyl-L-methionine-dependent methyltransferases"/>
    <property type="match status" value="1"/>
</dbReference>
<dbReference type="GO" id="GO:0008170">
    <property type="term" value="F:N-methyltransferase activity"/>
    <property type="evidence" value="ECO:0007669"/>
    <property type="project" value="InterPro"/>
</dbReference>
<dbReference type="PRINTS" id="PR00507">
    <property type="entry name" value="N12N6MTFRASE"/>
</dbReference>
<gene>
    <name evidence="6" type="ORF">SMSP2_02279</name>
</gene>
<keyword evidence="4" id="KW-0949">S-adenosyl-L-methionine</keyword>
<evidence type="ECO:0000313" key="6">
    <source>
        <dbReference type="EMBL" id="AQQ71900.1"/>
    </source>
</evidence>
<evidence type="ECO:0000256" key="2">
    <source>
        <dbReference type="ARBA" id="ARBA00022603"/>
    </source>
</evidence>
<sequence length="929" mass="105606">MSTAKLRYNERSWAIDLISHINSLLPKVNLSIKRASGENTLKTGKNLLFPDVLLYSSKSHGHVLQGWELKMPDTPIDDTELIGNAKKKAIALQLNSYVVWNVKTANLYILNEVSNEYELYPEPLYHNGAISTRNDVSNKPDLWKNAAYDILAKIDRLFEGGRISGVAPGVMFSNDGIINQLLSCHAEVKLFIENEIQRDSAIDAKVDVWWRQVKHQYPGEDSPASPLAYHVLLRWFNRFVFSNILKAYTSAVKDVERIQHETTVHDALKVFSEISNKSNYSNIFQKTDFDTLVPDEVWSTLVGFNHFLREFEFAKIDKKVLHSILHCAVLSSIKKGAGLYVTPEPLAHFLVRLTLSDKSAVVIDPFCGTGTILNAILSTKSDYHITGREAFKQTWGADKFAFPVQISTLAMLAPEAMNEILQIFTHDVFDLHSGKEIDFIDPSTGNNIKRHLPKFSAIISNLPFVRFEDIKKLNLSAKIKIKEFYDKYNIPTAEQLDGRSDLLAYIPFKVYDLLDDGGYLGVVVSNSWLPATGWGQKFRDLLRKFYTVKYVVTSGSGKWFDNADVVANLLICQKKNMEDECCETSFVTTLCSIEDCELDDLKLLVSEILIDQPSDYLSVNKPSVTEVDQLRCCNIGWNFCFSEENFKWFLPNIDKFEKLSFYCKISRGNRTGWNKLFYPRENECYNIETEFLKPFIKDIRTCKKLVVSSSQQVFCCSMTEDELADVNKQGAIRWINRFKDQTTIVKGKRITIPEKLLIENPNLSWYEIDTSKLADFIISMSPDSRLFVPKPNEPAFVDQRLISLTVTNESVNESLLHALLNSIYVIGLIEAIGFGRGLGVLDINTRNIRAGLHVPKIELISKDAEDSIKISFAKLKLREVKPILEELRDPIRVEFDTVVTEAIGLSETDRLAAYDGLTKLYNIRKSVGR</sequence>
<dbReference type="GO" id="GO:0003677">
    <property type="term" value="F:DNA binding"/>
    <property type="evidence" value="ECO:0007669"/>
    <property type="project" value="InterPro"/>
</dbReference>
<dbReference type="PANTHER" id="PTHR33841">
    <property type="entry name" value="DNA METHYLTRANSFERASE YEEA-RELATED"/>
    <property type="match status" value="1"/>
</dbReference>
<name>A0A1Q2MGU1_9BACT</name>
<comment type="similarity">
    <text evidence="1">Belongs to the N(4)/N(6)-methyltransferase family.</text>
</comment>
<dbReference type="InterPro" id="IPR003356">
    <property type="entry name" value="DNA_methylase_A-5"/>
</dbReference>
<evidence type="ECO:0000256" key="1">
    <source>
        <dbReference type="ARBA" id="ARBA00006594"/>
    </source>
</evidence>
<dbReference type="InterPro" id="IPR050953">
    <property type="entry name" value="N4_N6_ade-DNA_methylase"/>
</dbReference>
<keyword evidence="7" id="KW-1185">Reference proteome</keyword>
<evidence type="ECO:0000259" key="5">
    <source>
        <dbReference type="Pfam" id="PF02384"/>
    </source>
</evidence>
<reference evidence="7" key="1">
    <citation type="submission" date="2017-02" db="EMBL/GenBank/DDBJ databases">
        <title>Comparative genomics and description of representatives of a novel lineage of planctomycetes thriving in anoxic sediments.</title>
        <authorList>
            <person name="Spring S."/>
            <person name="Bunk B."/>
            <person name="Sproer C."/>
        </authorList>
    </citation>
    <scope>NUCLEOTIDE SEQUENCE [LARGE SCALE GENOMIC DNA]</scope>
    <source>
        <strain evidence="7">SM-Chi-D1</strain>
    </source>
</reference>
<keyword evidence="3 6" id="KW-0808">Transferase</keyword>
<dbReference type="STRING" id="1851148.SMSP2_02279"/>
<proteinExistence type="inferred from homology"/>
<dbReference type="Proteomes" id="UP000188181">
    <property type="component" value="Chromosome"/>
</dbReference>
<evidence type="ECO:0000313" key="7">
    <source>
        <dbReference type="Proteomes" id="UP000188181"/>
    </source>
</evidence>
<dbReference type="Pfam" id="PF02384">
    <property type="entry name" value="N6_Mtase"/>
    <property type="match status" value="1"/>
</dbReference>
<feature type="domain" description="DNA methylase adenine-specific" evidence="5">
    <location>
        <begin position="334"/>
        <end position="580"/>
    </location>
</feature>
<dbReference type="AlphaFoldDB" id="A0A1Q2MGU1"/>
<dbReference type="KEGG" id="pbas:SMSP2_02279"/>
<accession>A0A1Q2MGU1</accession>
<dbReference type="GO" id="GO:0032259">
    <property type="term" value="P:methylation"/>
    <property type="evidence" value="ECO:0007669"/>
    <property type="project" value="UniProtKB-KW"/>
</dbReference>
<dbReference type="EMBL" id="CP019646">
    <property type="protein sequence ID" value="AQQ71900.1"/>
    <property type="molecule type" value="Genomic_DNA"/>
</dbReference>
<evidence type="ECO:0000256" key="4">
    <source>
        <dbReference type="ARBA" id="ARBA00022691"/>
    </source>
</evidence>
<protein>
    <submittedName>
        <fullName evidence="6">Type I restriction-modification system methyltransferase subunit</fullName>
    </submittedName>
</protein>
<organism evidence="6 7">
    <name type="scientific">Limihaloglobus sulfuriphilus</name>
    <dbReference type="NCBI Taxonomy" id="1851148"/>
    <lineage>
        <taxon>Bacteria</taxon>
        <taxon>Pseudomonadati</taxon>
        <taxon>Planctomycetota</taxon>
        <taxon>Phycisphaerae</taxon>
        <taxon>Sedimentisphaerales</taxon>
        <taxon>Sedimentisphaeraceae</taxon>
        <taxon>Limihaloglobus</taxon>
    </lineage>
</organism>
<dbReference type="PANTHER" id="PTHR33841:SF5">
    <property type="entry name" value="DNA METHYLASE (MODIFICATION METHYLASE) (METHYLTRANSFERASE)-RELATED"/>
    <property type="match status" value="1"/>
</dbReference>
<dbReference type="OrthoDB" id="249114at2"/>
<dbReference type="RefSeq" id="WP_146684109.1">
    <property type="nucleotide sequence ID" value="NZ_CP019646.1"/>
</dbReference>